<keyword evidence="2" id="KW-1185">Reference proteome</keyword>
<dbReference type="VEuPathDB" id="FungiDB:AeMF1_021496"/>
<sequence>MWYQASQQDDADEQVWKVFFDQLWRNDPTAQAEWVQQGHSWKRALKALSKRVSRLAMDNAKRLLAPEAWQLATETLPVVDRLSVVVTVLGEIVAVIQENTQLVFTLVQEVSTIAVLQGLHTGKFYQFQCHRLKLFNPVRIPPLESWSSFPGQKTFCIDGIESQRVFQATVVNATTRKVRSKLRSNNDIYEKLLKRAKEHPEAVAILDAVFI</sequence>
<protein>
    <submittedName>
        <fullName evidence="1">Uncharacterized protein</fullName>
    </submittedName>
</protein>
<organism evidence="1 2">
    <name type="scientific">Aphanomyces euteiches</name>
    <dbReference type="NCBI Taxonomy" id="100861"/>
    <lineage>
        <taxon>Eukaryota</taxon>
        <taxon>Sar</taxon>
        <taxon>Stramenopiles</taxon>
        <taxon>Oomycota</taxon>
        <taxon>Saprolegniomycetes</taxon>
        <taxon>Saprolegniales</taxon>
        <taxon>Verrucalvaceae</taxon>
        <taxon>Aphanomyces</taxon>
    </lineage>
</organism>
<reference evidence="1 2" key="1">
    <citation type="submission" date="2019-07" db="EMBL/GenBank/DDBJ databases">
        <title>Genomics analysis of Aphanomyces spp. identifies a new class of oomycete effector associated with host adaptation.</title>
        <authorList>
            <person name="Gaulin E."/>
        </authorList>
    </citation>
    <scope>NUCLEOTIDE SEQUENCE [LARGE SCALE GENOMIC DNA]</scope>
    <source>
        <strain evidence="1 2">ATCC 201684</strain>
    </source>
</reference>
<dbReference type="Proteomes" id="UP000481153">
    <property type="component" value="Unassembled WGS sequence"/>
</dbReference>
<dbReference type="AlphaFoldDB" id="A0A6G0WAN4"/>
<accession>A0A6G0WAN4</accession>
<name>A0A6G0WAN4_9STRA</name>
<gene>
    <name evidence="1" type="ORF">Ae201684_016970</name>
</gene>
<dbReference type="EMBL" id="VJMJ01000273">
    <property type="protein sequence ID" value="KAF0724306.1"/>
    <property type="molecule type" value="Genomic_DNA"/>
</dbReference>
<evidence type="ECO:0000313" key="1">
    <source>
        <dbReference type="EMBL" id="KAF0724306.1"/>
    </source>
</evidence>
<comment type="caution">
    <text evidence="1">The sequence shown here is derived from an EMBL/GenBank/DDBJ whole genome shotgun (WGS) entry which is preliminary data.</text>
</comment>
<proteinExistence type="predicted"/>
<evidence type="ECO:0000313" key="2">
    <source>
        <dbReference type="Proteomes" id="UP000481153"/>
    </source>
</evidence>